<feature type="region of interest" description="Disordered" evidence="1">
    <location>
        <begin position="162"/>
        <end position="224"/>
    </location>
</feature>
<evidence type="ECO:0000313" key="3">
    <source>
        <dbReference type="Proteomes" id="UP000799440"/>
    </source>
</evidence>
<name>A0A6A6VC77_9PLEO</name>
<feature type="compositionally biased region" description="Basic and acidic residues" evidence="1">
    <location>
        <begin position="200"/>
        <end position="224"/>
    </location>
</feature>
<feature type="region of interest" description="Disordered" evidence="1">
    <location>
        <begin position="18"/>
        <end position="58"/>
    </location>
</feature>
<accession>A0A6A6VC77</accession>
<dbReference type="AlphaFoldDB" id="A0A6A6VC77"/>
<feature type="compositionally biased region" description="Polar residues" evidence="1">
    <location>
        <begin position="170"/>
        <end position="179"/>
    </location>
</feature>
<organism evidence="2 3">
    <name type="scientific">Sporormia fimetaria CBS 119925</name>
    <dbReference type="NCBI Taxonomy" id="1340428"/>
    <lineage>
        <taxon>Eukaryota</taxon>
        <taxon>Fungi</taxon>
        <taxon>Dikarya</taxon>
        <taxon>Ascomycota</taxon>
        <taxon>Pezizomycotina</taxon>
        <taxon>Dothideomycetes</taxon>
        <taxon>Pleosporomycetidae</taxon>
        <taxon>Pleosporales</taxon>
        <taxon>Sporormiaceae</taxon>
        <taxon>Sporormia</taxon>
    </lineage>
</organism>
<sequence>MDPASNTALHNAKIFFPLQPETVPEQPPPSYYSTFSPGAPMSDCRNPYDADDEEKDDHDELPEVTINATTQIRGHGNVISVPPLDAVRVAGLIHNMLYGPPGQAAPSTFRCAGPPNRRAIPKLNITVNCGATIFGDRNVVGPALSDIARQVQMARHQQLAQAQNHALRPKTTQPVQAIPQSMPILTPIRSRGSSESDDSEASKGSKRKAECDGDVSPEVKRQAL</sequence>
<protein>
    <submittedName>
        <fullName evidence="2">Uncharacterized protein</fullName>
    </submittedName>
</protein>
<keyword evidence="3" id="KW-1185">Reference proteome</keyword>
<feature type="compositionally biased region" description="Acidic residues" evidence="1">
    <location>
        <begin position="49"/>
        <end position="58"/>
    </location>
</feature>
<dbReference type="EMBL" id="MU006573">
    <property type="protein sequence ID" value="KAF2747319.1"/>
    <property type="molecule type" value="Genomic_DNA"/>
</dbReference>
<evidence type="ECO:0000256" key="1">
    <source>
        <dbReference type="SAM" id="MobiDB-lite"/>
    </source>
</evidence>
<dbReference type="Proteomes" id="UP000799440">
    <property type="component" value="Unassembled WGS sequence"/>
</dbReference>
<evidence type="ECO:0000313" key="2">
    <source>
        <dbReference type="EMBL" id="KAF2747319.1"/>
    </source>
</evidence>
<dbReference type="OrthoDB" id="3942467at2759"/>
<proteinExistence type="predicted"/>
<reference evidence="2" key="1">
    <citation type="journal article" date="2020" name="Stud. Mycol.">
        <title>101 Dothideomycetes genomes: a test case for predicting lifestyles and emergence of pathogens.</title>
        <authorList>
            <person name="Haridas S."/>
            <person name="Albert R."/>
            <person name="Binder M."/>
            <person name="Bloem J."/>
            <person name="Labutti K."/>
            <person name="Salamov A."/>
            <person name="Andreopoulos B."/>
            <person name="Baker S."/>
            <person name="Barry K."/>
            <person name="Bills G."/>
            <person name="Bluhm B."/>
            <person name="Cannon C."/>
            <person name="Castanera R."/>
            <person name="Culley D."/>
            <person name="Daum C."/>
            <person name="Ezra D."/>
            <person name="Gonzalez J."/>
            <person name="Henrissat B."/>
            <person name="Kuo A."/>
            <person name="Liang C."/>
            <person name="Lipzen A."/>
            <person name="Lutzoni F."/>
            <person name="Magnuson J."/>
            <person name="Mondo S."/>
            <person name="Nolan M."/>
            <person name="Ohm R."/>
            <person name="Pangilinan J."/>
            <person name="Park H.-J."/>
            <person name="Ramirez L."/>
            <person name="Alfaro M."/>
            <person name="Sun H."/>
            <person name="Tritt A."/>
            <person name="Yoshinaga Y."/>
            <person name="Zwiers L.-H."/>
            <person name="Turgeon B."/>
            <person name="Goodwin S."/>
            <person name="Spatafora J."/>
            <person name="Crous P."/>
            <person name="Grigoriev I."/>
        </authorList>
    </citation>
    <scope>NUCLEOTIDE SEQUENCE</scope>
    <source>
        <strain evidence="2">CBS 119925</strain>
    </source>
</reference>
<gene>
    <name evidence="2" type="ORF">M011DRAFT_458597</name>
</gene>